<evidence type="ECO:0000313" key="1">
    <source>
        <dbReference type="EMBL" id="OAD62373.1"/>
    </source>
</evidence>
<sequence length="57" mass="6508">MGILSSCCDKADLSVHNGTLFVYTRHRDNGDINKDELMTREARYSQPCFLIIFISLV</sequence>
<evidence type="ECO:0000313" key="2">
    <source>
        <dbReference type="Proteomes" id="UP000250275"/>
    </source>
</evidence>
<accession>A0A310SVB7</accession>
<gene>
    <name evidence="1" type="ORF">WN48_07050</name>
</gene>
<proteinExistence type="predicted"/>
<organism evidence="1 2">
    <name type="scientific">Eufriesea mexicana</name>
    <dbReference type="NCBI Taxonomy" id="516756"/>
    <lineage>
        <taxon>Eukaryota</taxon>
        <taxon>Metazoa</taxon>
        <taxon>Ecdysozoa</taxon>
        <taxon>Arthropoda</taxon>
        <taxon>Hexapoda</taxon>
        <taxon>Insecta</taxon>
        <taxon>Pterygota</taxon>
        <taxon>Neoptera</taxon>
        <taxon>Endopterygota</taxon>
        <taxon>Hymenoptera</taxon>
        <taxon>Apocrita</taxon>
        <taxon>Aculeata</taxon>
        <taxon>Apoidea</taxon>
        <taxon>Anthophila</taxon>
        <taxon>Apidae</taxon>
        <taxon>Eufriesea</taxon>
    </lineage>
</organism>
<dbReference type="Proteomes" id="UP000250275">
    <property type="component" value="Unassembled WGS sequence"/>
</dbReference>
<name>A0A310SVB7_9HYME</name>
<keyword evidence="2" id="KW-1185">Reference proteome</keyword>
<protein>
    <submittedName>
        <fullName evidence="1">Uncharacterized protein</fullName>
    </submittedName>
</protein>
<reference evidence="1 2" key="1">
    <citation type="submission" date="2015-07" db="EMBL/GenBank/DDBJ databases">
        <title>The genome of Eufriesea mexicana.</title>
        <authorList>
            <person name="Pan H."/>
            <person name="Kapheim K."/>
        </authorList>
    </citation>
    <scope>NUCLEOTIDE SEQUENCE [LARGE SCALE GENOMIC DNA]</scope>
    <source>
        <strain evidence="1">0111107269</strain>
        <tissue evidence="1">Whole body</tissue>
    </source>
</reference>
<dbReference type="AlphaFoldDB" id="A0A310SVB7"/>
<dbReference type="EMBL" id="KQ759874">
    <property type="protein sequence ID" value="OAD62373.1"/>
    <property type="molecule type" value="Genomic_DNA"/>
</dbReference>